<feature type="repeat" description="TPR" evidence="3">
    <location>
        <begin position="496"/>
        <end position="529"/>
    </location>
</feature>
<dbReference type="InterPro" id="IPR011990">
    <property type="entry name" value="TPR-like_helical_dom_sf"/>
</dbReference>
<reference evidence="6 7" key="1">
    <citation type="submission" date="2024-03" db="EMBL/GenBank/DDBJ databases">
        <title>Adaptation during the transition from Ophiocordyceps entomopathogen to insect associate is accompanied by gene loss and intensified selection.</title>
        <authorList>
            <person name="Ward C.M."/>
            <person name="Onetto C.A."/>
            <person name="Borneman A.R."/>
        </authorList>
    </citation>
    <scope>NUCLEOTIDE SEQUENCE [LARGE SCALE GENOMIC DNA]</scope>
    <source>
        <strain evidence="6">AWRI1</strain>
        <tissue evidence="6">Single Adult Female</tissue>
    </source>
</reference>
<dbReference type="SUPFAM" id="SSF48452">
    <property type="entry name" value="TPR-like"/>
    <property type="match status" value="3"/>
</dbReference>
<dbReference type="InterPro" id="IPR019734">
    <property type="entry name" value="TPR_rpt"/>
</dbReference>
<comment type="caution">
    <text evidence="6">The sequence shown here is derived from an EMBL/GenBank/DDBJ whole genome shotgun (WGS) entry which is preliminary data.</text>
</comment>
<evidence type="ECO:0000256" key="3">
    <source>
        <dbReference type="PROSITE-ProRule" id="PRU00339"/>
    </source>
</evidence>
<dbReference type="GO" id="GO:0036064">
    <property type="term" value="C:ciliary basal body"/>
    <property type="evidence" value="ECO:0007669"/>
    <property type="project" value="TreeGrafter"/>
</dbReference>
<evidence type="ECO:0000313" key="7">
    <source>
        <dbReference type="Proteomes" id="UP001367676"/>
    </source>
</evidence>
<keyword evidence="2 3" id="KW-0802">TPR repeat</keyword>
<name>A0AAN9TYU3_9HEMI</name>
<dbReference type="PROSITE" id="PS50005">
    <property type="entry name" value="TPR"/>
    <property type="match status" value="4"/>
</dbReference>
<protein>
    <submittedName>
        <fullName evidence="6">Uncharacterized protein</fullName>
    </submittedName>
</protein>
<sequence>MEQMQPLNLDLYDDYDTYSNYNLNLLNLGSSEDELLKDPLKSSYKWKTSSNTKSSAFQFIQDVESGFIKRPITAVHGAGYVSKTAKNTFDPLNLAGQMKTSPEDTPKEQTLEDRIKGLENQVMRLIDESCIAEYRANYKLALEKAKEASAKEHSLIRLLEQSDHSDSHNFELTYSVLFTVAHQYVTNEMYTEALNMYKAITKNKVFQNGIRLKINIGNIYAQLGMYMEALKIYRWVLDRITSSNKEFRVKILHNIGIIFVKMRKLEDACTNFEYVMQEKPTMSAAFHAIICHFFVGNVQMTKKAFQALLNVPPEVIEIQNKLLSHDDTDVETEILKRDELSQIVQRVNREAEKNVINASNLISPIIEETYAAGFNWCLEMIKNSNHFASLSGDLEINRAIAYLRNHKSPEAAIDALKSFDKRENRVASLAYTNLAFIYFFLESNELAESQALQGRDCDMYSAMANVNMGNCSFSKGMYEKAKEFYNLALDNDSSCIEALYNLGLAHKKLGHLDEALTCFTKLQMIISNYPEVLYQIGRIHELSGDLDQAVDSYLQLLGIVPSDVGVLQKLADIFDAENDKQQAFHYYSETYRYCPSNVVALDWLGEYFVELRLPEKAIVYFEKAALVQPEEPKWKLLVGSCYRQAGNYQQALRIYKRVLQLFPNNTDCLKLLVRIGRDLGLKETDEYVEKLKKLEKVRLQRNISGALLKKGNSSSRSSSRTNSSNQLSMMSQADDHNKRNSFEYNDPLGPVTSDRPRTSASNKTVTRPEDDFGDDDLNEDLLPFLEYDPKASTSHELNIEQFKKFSVEAGLTEDPTLCQDVVKLLEATGTNITEEHMANNLYGREDKHYFLDIDMAILGAPSEEYNSYTRKVREEYSFLTDEFYKNLRLKVLQSFLLIPNIYATKEFRDKYEEQARENIQHEVNTLLEVH</sequence>
<dbReference type="InterPro" id="IPR013105">
    <property type="entry name" value="TPR_2"/>
</dbReference>
<dbReference type="SMART" id="SM00028">
    <property type="entry name" value="TPR"/>
    <property type="match status" value="9"/>
</dbReference>
<evidence type="ECO:0000313" key="6">
    <source>
        <dbReference type="EMBL" id="KAK7601394.1"/>
    </source>
</evidence>
<feature type="repeat" description="TPR" evidence="3">
    <location>
        <begin position="249"/>
        <end position="282"/>
    </location>
</feature>
<dbReference type="PANTHER" id="PTHR44117">
    <property type="entry name" value="INTRAFLAGELLAR TRANSPORT PROTEIN 88 HOMOLOG"/>
    <property type="match status" value="1"/>
</dbReference>
<feature type="region of interest" description="Disordered" evidence="5">
    <location>
        <begin position="709"/>
        <end position="775"/>
    </location>
</feature>
<dbReference type="AlphaFoldDB" id="A0AAN9TYU3"/>
<feature type="coiled-coil region" evidence="4">
    <location>
        <begin position="108"/>
        <end position="151"/>
    </location>
</feature>
<accession>A0AAN9TYU3</accession>
<dbReference type="Pfam" id="PF13432">
    <property type="entry name" value="TPR_16"/>
    <property type="match status" value="1"/>
</dbReference>
<gene>
    <name evidence="6" type="ORF">V9T40_008835</name>
</gene>
<dbReference type="GO" id="GO:0042073">
    <property type="term" value="P:intraciliary transport"/>
    <property type="evidence" value="ECO:0007669"/>
    <property type="project" value="TreeGrafter"/>
</dbReference>
<dbReference type="Proteomes" id="UP001367676">
    <property type="component" value="Unassembled WGS sequence"/>
</dbReference>
<feature type="repeat" description="TPR" evidence="3">
    <location>
        <begin position="632"/>
        <end position="665"/>
    </location>
</feature>
<dbReference type="EMBL" id="JBBCAQ010000010">
    <property type="protein sequence ID" value="KAK7601394.1"/>
    <property type="molecule type" value="Genomic_DNA"/>
</dbReference>
<evidence type="ECO:0000256" key="5">
    <source>
        <dbReference type="SAM" id="MobiDB-lite"/>
    </source>
</evidence>
<dbReference type="Pfam" id="PF13181">
    <property type="entry name" value="TPR_8"/>
    <property type="match status" value="1"/>
</dbReference>
<dbReference type="Gene3D" id="1.25.40.10">
    <property type="entry name" value="Tetratricopeptide repeat domain"/>
    <property type="match status" value="2"/>
</dbReference>
<keyword evidence="7" id="KW-1185">Reference proteome</keyword>
<dbReference type="GO" id="GO:0005814">
    <property type="term" value="C:centriole"/>
    <property type="evidence" value="ECO:0007669"/>
    <property type="project" value="TreeGrafter"/>
</dbReference>
<dbReference type="PANTHER" id="PTHR44117:SF1">
    <property type="entry name" value="INTRAFLAGELLAR TRANSPORT PROTEIN 88 HOMOLOG"/>
    <property type="match status" value="1"/>
</dbReference>
<dbReference type="GO" id="GO:0019894">
    <property type="term" value="F:kinesin binding"/>
    <property type="evidence" value="ECO:0007669"/>
    <property type="project" value="TreeGrafter"/>
</dbReference>
<keyword evidence="4" id="KW-0175">Coiled coil</keyword>
<dbReference type="GO" id="GO:1905515">
    <property type="term" value="P:non-motile cilium assembly"/>
    <property type="evidence" value="ECO:0007669"/>
    <property type="project" value="TreeGrafter"/>
</dbReference>
<evidence type="ECO:0000256" key="2">
    <source>
        <dbReference type="ARBA" id="ARBA00022803"/>
    </source>
</evidence>
<feature type="repeat" description="TPR" evidence="3">
    <location>
        <begin position="530"/>
        <end position="563"/>
    </location>
</feature>
<feature type="compositionally biased region" description="Low complexity" evidence="5">
    <location>
        <begin position="712"/>
        <end position="725"/>
    </location>
</feature>
<dbReference type="GO" id="GO:0097546">
    <property type="term" value="C:ciliary base"/>
    <property type="evidence" value="ECO:0007669"/>
    <property type="project" value="TreeGrafter"/>
</dbReference>
<dbReference type="GO" id="GO:0097730">
    <property type="term" value="C:non-motile cilium"/>
    <property type="evidence" value="ECO:0007669"/>
    <property type="project" value="TreeGrafter"/>
</dbReference>
<proteinExistence type="predicted"/>
<dbReference type="Pfam" id="PF07719">
    <property type="entry name" value="TPR_2"/>
    <property type="match status" value="1"/>
</dbReference>
<dbReference type="Pfam" id="PF13176">
    <property type="entry name" value="TPR_7"/>
    <property type="match status" value="1"/>
</dbReference>
<evidence type="ECO:0000256" key="1">
    <source>
        <dbReference type="ARBA" id="ARBA00022737"/>
    </source>
</evidence>
<evidence type="ECO:0000256" key="4">
    <source>
        <dbReference type="SAM" id="Coils"/>
    </source>
</evidence>
<keyword evidence="1" id="KW-0677">Repeat</keyword>
<organism evidence="6 7">
    <name type="scientific">Parthenolecanium corni</name>
    <dbReference type="NCBI Taxonomy" id="536013"/>
    <lineage>
        <taxon>Eukaryota</taxon>
        <taxon>Metazoa</taxon>
        <taxon>Ecdysozoa</taxon>
        <taxon>Arthropoda</taxon>
        <taxon>Hexapoda</taxon>
        <taxon>Insecta</taxon>
        <taxon>Pterygota</taxon>
        <taxon>Neoptera</taxon>
        <taxon>Paraneoptera</taxon>
        <taxon>Hemiptera</taxon>
        <taxon>Sternorrhyncha</taxon>
        <taxon>Coccoidea</taxon>
        <taxon>Coccidae</taxon>
        <taxon>Parthenolecanium</taxon>
    </lineage>
</organism>